<dbReference type="Proteomes" id="UP000603865">
    <property type="component" value="Unassembled WGS sequence"/>
</dbReference>
<dbReference type="Gene3D" id="3.30.450.20">
    <property type="entry name" value="PAS domain"/>
    <property type="match status" value="6"/>
</dbReference>
<evidence type="ECO:0000256" key="5">
    <source>
        <dbReference type="ARBA" id="ARBA00022777"/>
    </source>
</evidence>
<dbReference type="InterPro" id="IPR013656">
    <property type="entry name" value="PAS_4"/>
</dbReference>
<dbReference type="PRINTS" id="PR00344">
    <property type="entry name" value="BCTRLSENSOR"/>
</dbReference>
<dbReference type="GO" id="GO:0006355">
    <property type="term" value="P:regulation of DNA-templated transcription"/>
    <property type="evidence" value="ECO:0007669"/>
    <property type="project" value="InterPro"/>
</dbReference>
<feature type="domain" description="PAS" evidence="7">
    <location>
        <begin position="263"/>
        <end position="333"/>
    </location>
</feature>
<dbReference type="InterPro" id="IPR013655">
    <property type="entry name" value="PAS_fold_3"/>
</dbReference>
<dbReference type="AlphaFoldDB" id="A0A918FDB3"/>
<dbReference type="EC" id="2.7.13.3" evidence="2"/>
<feature type="domain" description="PAC" evidence="8">
    <location>
        <begin position="86"/>
        <end position="137"/>
    </location>
</feature>
<dbReference type="Pfam" id="PF13426">
    <property type="entry name" value="PAS_9"/>
    <property type="match status" value="3"/>
</dbReference>
<dbReference type="Pfam" id="PF02518">
    <property type="entry name" value="HATPase_c"/>
    <property type="match status" value="1"/>
</dbReference>
<feature type="domain" description="PAS" evidence="7">
    <location>
        <begin position="138"/>
        <end position="189"/>
    </location>
</feature>
<dbReference type="PANTHER" id="PTHR43304">
    <property type="entry name" value="PHYTOCHROME-LIKE PROTEIN CPH1"/>
    <property type="match status" value="1"/>
</dbReference>
<keyword evidence="3" id="KW-0597">Phosphoprotein</keyword>
<feature type="domain" description="PAS" evidence="7">
    <location>
        <begin position="645"/>
        <end position="721"/>
    </location>
</feature>
<dbReference type="InterPro" id="IPR003594">
    <property type="entry name" value="HATPase_dom"/>
</dbReference>
<evidence type="ECO:0000256" key="3">
    <source>
        <dbReference type="ARBA" id="ARBA00022553"/>
    </source>
</evidence>
<evidence type="ECO:0000259" key="6">
    <source>
        <dbReference type="PROSITE" id="PS50109"/>
    </source>
</evidence>
<feature type="domain" description="Histidine kinase" evidence="6">
    <location>
        <begin position="794"/>
        <end position="1024"/>
    </location>
</feature>
<dbReference type="Gene3D" id="1.10.287.130">
    <property type="match status" value="1"/>
</dbReference>
<dbReference type="InterPro" id="IPR004358">
    <property type="entry name" value="Sig_transdc_His_kin-like_C"/>
</dbReference>
<dbReference type="InterPro" id="IPR000014">
    <property type="entry name" value="PAS"/>
</dbReference>
<feature type="domain" description="PAC" evidence="8">
    <location>
        <begin position="594"/>
        <end position="644"/>
    </location>
</feature>
<reference evidence="9" key="1">
    <citation type="journal article" date="2014" name="Int. J. Syst. Evol. Microbiol.">
        <title>Complete genome sequence of Corynebacterium casei LMG S-19264T (=DSM 44701T), isolated from a smear-ripened cheese.</title>
        <authorList>
            <consortium name="US DOE Joint Genome Institute (JGI-PGF)"/>
            <person name="Walter F."/>
            <person name="Albersmeier A."/>
            <person name="Kalinowski J."/>
            <person name="Ruckert C."/>
        </authorList>
    </citation>
    <scope>NUCLEOTIDE SEQUENCE</scope>
    <source>
        <strain evidence="9">JCM 31311</strain>
    </source>
</reference>
<accession>A0A918FDB3</accession>
<evidence type="ECO:0000256" key="4">
    <source>
        <dbReference type="ARBA" id="ARBA00022679"/>
    </source>
</evidence>
<evidence type="ECO:0000259" key="7">
    <source>
        <dbReference type="PROSITE" id="PS50112"/>
    </source>
</evidence>
<dbReference type="PROSITE" id="PS50112">
    <property type="entry name" value="PAS"/>
    <property type="match status" value="6"/>
</dbReference>
<keyword evidence="5" id="KW-0418">Kinase</keyword>
<evidence type="ECO:0000313" key="10">
    <source>
        <dbReference type="Proteomes" id="UP000603865"/>
    </source>
</evidence>
<dbReference type="InterPro" id="IPR036890">
    <property type="entry name" value="HATPase_C_sf"/>
</dbReference>
<dbReference type="Pfam" id="PF00989">
    <property type="entry name" value="PAS"/>
    <property type="match status" value="1"/>
</dbReference>
<dbReference type="RefSeq" id="WP_189092250.1">
    <property type="nucleotide sequence ID" value="NZ_BMQL01000032.1"/>
</dbReference>
<proteinExistence type="predicted"/>
<sequence>MGDPVTPEERVVRLAGLIDLIDGVVWEADPATLTTTYISGRLEQMFGFSPELWLSDPQFWEGRLHPEDRERVLSETAQAMALGQPFRLEYRLITASGAAIWLRDVITPMIENGQLVALGGVMIDITAQREAELATSNLRERLAKVFEASPVGISLSVTQTGELLEVNRAFEQLTGFDRSDLLGHSLMELGVWPSAEARLRLMTDLASQQPLRDRQVQLHHRSGRLLDVLVTYEQVEIGPQRCLLAIIQDIGERLRAESQVRHAEERFRGLVQNSADMVTVLNADGYYLYVSPAVKRLHDVEPEAVMGLHVSRHVHRDDWPAVQADLDALMANPQEVRVSTYRQRDSQGRWWWIETTSSNQLHDPAVRGIVCNSRDITDRRESEARLAASEGRFRSLVQNASDLITVVDHQGVVRYESPSVTPLLGFSPDELVGQHVFRTVDAADHRQIAEVFARVVAGEEGHAERTTFRALRQGGEVRWMEGVVTNLLANPHIAGVVINSRDVTERKLAEDALDSSRRTLEALFDHSPDAIVMVDFVLGMPIVRCNRAAADMAGYSQDQMLQLSIFDLLTGSGEVRDQQAQDEFMHRVRERGTWRFDTVHVRRDGSLYPVETHLTLIRLEGREVLLSIYRDITERRAAQDALTASQQTFQGLFESSPDGIMLIEFDGEMPIVQCNTVAAAMNGYTPEELIGHSTLVMLPEAQRLEAEASGSAAFREMVQGQEHVWFECDHVRKDGSVFPVEVHLTLIQVGGRRMMLSVERDITERRAAEAALAASQQQVLSSERLASLGRLTAGLAHEINTPLAATMNCHRVLQTLLGEYQQSIGNPEVTDADHREIAAEALGALQEAGKTTARIGEFIRQMRGHTRDSAGGIAVFDVFRLASDTLAMVAHEARSASVALELERPHSAVTLTGDPGRFTQVLTNLVINAIHACEDQPRRGRVLVRLLGTDPLQLEVEDNGHGMSSEVMGRIFQPMFTTKGVGRGTGLGLSIVRDIMEGQFGGTISVVSQPGHGTTFTAVFPQPS</sequence>
<dbReference type="SMART" id="SM00086">
    <property type="entry name" value="PAC"/>
    <property type="match status" value="6"/>
</dbReference>
<keyword evidence="4" id="KW-0808">Transferase</keyword>
<dbReference type="GO" id="GO:0000155">
    <property type="term" value="F:phosphorelay sensor kinase activity"/>
    <property type="evidence" value="ECO:0007669"/>
    <property type="project" value="InterPro"/>
</dbReference>
<dbReference type="SMART" id="SM00091">
    <property type="entry name" value="PAS"/>
    <property type="match status" value="6"/>
</dbReference>
<feature type="domain" description="PAC" evidence="8">
    <location>
        <begin position="724"/>
        <end position="774"/>
    </location>
</feature>
<comment type="catalytic activity">
    <reaction evidence="1">
        <text>ATP + protein L-histidine = ADP + protein N-phospho-L-histidine.</text>
        <dbReference type="EC" id="2.7.13.3"/>
    </reaction>
</comment>
<feature type="domain" description="PAS" evidence="7">
    <location>
        <begin position="10"/>
        <end position="83"/>
    </location>
</feature>
<dbReference type="Pfam" id="PF08448">
    <property type="entry name" value="PAS_4"/>
    <property type="match status" value="1"/>
</dbReference>
<feature type="domain" description="PAS" evidence="7">
    <location>
        <begin position="516"/>
        <end position="569"/>
    </location>
</feature>
<dbReference type="CDD" id="cd00130">
    <property type="entry name" value="PAS"/>
    <property type="match status" value="6"/>
</dbReference>
<dbReference type="Gene3D" id="3.30.565.10">
    <property type="entry name" value="Histidine kinase-like ATPase, C-terminal domain"/>
    <property type="match status" value="1"/>
</dbReference>
<comment type="caution">
    <text evidence="9">The sequence shown here is derived from an EMBL/GenBank/DDBJ whole genome shotgun (WGS) entry which is preliminary data.</text>
</comment>
<keyword evidence="10" id="KW-1185">Reference proteome</keyword>
<dbReference type="PROSITE" id="PS50113">
    <property type="entry name" value="PAC"/>
    <property type="match status" value="5"/>
</dbReference>
<dbReference type="InterPro" id="IPR005467">
    <property type="entry name" value="His_kinase_dom"/>
</dbReference>
<dbReference type="Pfam" id="PF08447">
    <property type="entry name" value="PAS_3"/>
    <property type="match status" value="1"/>
</dbReference>
<dbReference type="PROSITE" id="PS50109">
    <property type="entry name" value="HIS_KIN"/>
    <property type="match status" value="1"/>
</dbReference>
<dbReference type="InterPro" id="IPR001610">
    <property type="entry name" value="PAC"/>
</dbReference>
<dbReference type="EMBL" id="BMQL01000032">
    <property type="protein sequence ID" value="GGR24068.1"/>
    <property type="molecule type" value="Genomic_DNA"/>
</dbReference>
<dbReference type="SUPFAM" id="SSF55874">
    <property type="entry name" value="ATPase domain of HSP90 chaperone/DNA topoisomerase II/histidine kinase"/>
    <property type="match status" value="1"/>
</dbReference>
<evidence type="ECO:0000256" key="2">
    <source>
        <dbReference type="ARBA" id="ARBA00012438"/>
    </source>
</evidence>
<feature type="domain" description="PAC" evidence="8">
    <location>
        <begin position="334"/>
        <end position="388"/>
    </location>
</feature>
<evidence type="ECO:0000313" key="9">
    <source>
        <dbReference type="EMBL" id="GGR24068.1"/>
    </source>
</evidence>
<organism evidence="9 10">
    <name type="scientific">Deinococcus ruber</name>
    <dbReference type="NCBI Taxonomy" id="1848197"/>
    <lineage>
        <taxon>Bacteria</taxon>
        <taxon>Thermotogati</taxon>
        <taxon>Deinococcota</taxon>
        <taxon>Deinococci</taxon>
        <taxon>Deinococcales</taxon>
        <taxon>Deinococcaceae</taxon>
        <taxon>Deinococcus</taxon>
    </lineage>
</organism>
<dbReference type="SMART" id="SM00387">
    <property type="entry name" value="HATPase_c"/>
    <property type="match status" value="1"/>
</dbReference>
<reference evidence="9" key="2">
    <citation type="submission" date="2020-09" db="EMBL/GenBank/DDBJ databases">
        <authorList>
            <person name="Sun Q."/>
            <person name="Ohkuma M."/>
        </authorList>
    </citation>
    <scope>NUCLEOTIDE SEQUENCE</scope>
    <source>
        <strain evidence="9">JCM 31311</strain>
    </source>
</reference>
<dbReference type="CDD" id="cd00082">
    <property type="entry name" value="HisKA"/>
    <property type="match status" value="1"/>
</dbReference>
<feature type="domain" description="PAS" evidence="7">
    <location>
        <begin position="389"/>
        <end position="459"/>
    </location>
</feature>
<dbReference type="PANTHER" id="PTHR43304:SF1">
    <property type="entry name" value="PAC DOMAIN-CONTAINING PROTEIN"/>
    <property type="match status" value="1"/>
</dbReference>
<evidence type="ECO:0000259" key="8">
    <source>
        <dbReference type="PROSITE" id="PS50113"/>
    </source>
</evidence>
<dbReference type="InterPro" id="IPR035965">
    <property type="entry name" value="PAS-like_dom_sf"/>
</dbReference>
<dbReference type="InterPro" id="IPR013767">
    <property type="entry name" value="PAS_fold"/>
</dbReference>
<dbReference type="SUPFAM" id="SSF55785">
    <property type="entry name" value="PYP-like sensor domain (PAS domain)"/>
    <property type="match status" value="6"/>
</dbReference>
<dbReference type="InterPro" id="IPR003661">
    <property type="entry name" value="HisK_dim/P_dom"/>
</dbReference>
<evidence type="ECO:0000256" key="1">
    <source>
        <dbReference type="ARBA" id="ARBA00000085"/>
    </source>
</evidence>
<dbReference type="InterPro" id="IPR052162">
    <property type="entry name" value="Sensor_kinase/Photoreceptor"/>
</dbReference>
<feature type="domain" description="PAC" evidence="8">
    <location>
        <begin position="464"/>
        <end position="515"/>
    </location>
</feature>
<protein>
    <recommendedName>
        <fullName evidence="2">histidine kinase</fullName>
        <ecNumber evidence="2">2.7.13.3</ecNumber>
    </recommendedName>
</protein>
<dbReference type="InterPro" id="IPR000700">
    <property type="entry name" value="PAS-assoc_C"/>
</dbReference>
<dbReference type="NCBIfam" id="TIGR00229">
    <property type="entry name" value="sensory_box"/>
    <property type="match status" value="6"/>
</dbReference>
<name>A0A918FDB3_9DEIO</name>
<gene>
    <name evidence="9" type="ORF">GCM10008957_39840</name>
</gene>